<evidence type="ECO:0000256" key="3">
    <source>
        <dbReference type="ARBA" id="ARBA00022630"/>
    </source>
</evidence>
<dbReference type="InterPro" id="IPR000172">
    <property type="entry name" value="GMC_OxRdtase_N"/>
</dbReference>
<dbReference type="PROSITE" id="PS00623">
    <property type="entry name" value="GMC_OXRED_1"/>
    <property type="match status" value="1"/>
</dbReference>
<dbReference type="Gene3D" id="3.50.50.60">
    <property type="entry name" value="FAD/NAD(P)-binding domain"/>
    <property type="match status" value="1"/>
</dbReference>
<dbReference type="EMBL" id="ML170161">
    <property type="protein sequence ID" value="TDL26394.1"/>
    <property type="molecule type" value="Genomic_DNA"/>
</dbReference>
<reference evidence="11 12" key="1">
    <citation type="submission" date="2018-06" db="EMBL/GenBank/DDBJ databases">
        <title>A transcriptomic atlas of mushroom development highlights an independent origin of complex multicellularity.</title>
        <authorList>
            <consortium name="DOE Joint Genome Institute"/>
            <person name="Krizsan K."/>
            <person name="Almasi E."/>
            <person name="Merenyi Z."/>
            <person name="Sahu N."/>
            <person name="Viragh M."/>
            <person name="Koszo T."/>
            <person name="Mondo S."/>
            <person name="Kiss B."/>
            <person name="Balint B."/>
            <person name="Kues U."/>
            <person name="Barry K."/>
            <person name="Hegedus J.C."/>
            <person name="Henrissat B."/>
            <person name="Johnson J."/>
            <person name="Lipzen A."/>
            <person name="Ohm R."/>
            <person name="Nagy I."/>
            <person name="Pangilinan J."/>
            <person name="Yan J."/>
            <person name="Xiong Y."/>
            <person name="Grigoriev I.V."/>
            <person name="Hibbett D.S."/>
            <person name="Nagy L.G."/>
        </authorList>
    </citation>
    <scope>NUCLEOTIDE SEQUENCE [LARGE SCALE GENOMIC DNA]</scope>
    <source>
        <strain evidence="11 12">SZMC22713</strain>
    </source>
</reference>
<evidence type="ECO:0000259" key="9">
    <source>
        <dbReference type="PROSITE" id="PS00623"/>
    </source>
</evidence>
<dbReference type="GO" id="GO:0016614">
    <property type="term" value="F:oxidoreductase activity, acting on CH-OH group of donors"/>
    <property type="evidence" value="ECO:0007669"/>
    <property type="project" value="InterPro"/>
</dbReference>
<dbReference type="SUPFAM" id="SSF54373">
    <property type="entry name" value="FAD-linked reductases, C-terminal domain"/>
    <property type="match status" value="1"/>
</dbReference>
<dbReference type="Pfam" id="PF05199">
    <property type="entry name" value="GMC_oxred_C"/>
    <property type="match status" value="1"/>
</dbReference>
<keyword evidence="6" id="KW-0560">Oxidoreductase</keyword>
<dbReference type="InterPro" id="IPR036188">
    <property type="entry name" value="FAD/NAD-bd_sf"/>
</dbReference>
<dbReference type="STRING" id="50990.A0A4Y7QFH0"/>
<evidence type="ECO:0000256" key="4">
    <source>
        <dbReference type="ARBA" id="ARBA00022729"/>
    </source>
</evidence>
<keyword evidence="4" id="KW-0732">Signal</keyword>
<dbReference type="PROSITE" id="PS00624">
    <property type="entry name" value="GMC_OXRED_2"/>
    <property type="match status" value="1"/>
</dbReference>
<feature type="domain" description="Glucose-methanol-choline oxidoreductase N-terminal" evidence="9">
    <location>
        <begin position="122"/>
        <end position="145"/>
    </location>
</feature>
<keyword evidence="12" id="KW-1185">Reference proteome</keyword>
<dbReference type="InterPro" id="IPR012132">
    <property type="entry name" value="GMC_OxRdtase"/>
</dbReference>
<evidence type="ECO:0000256" key="5">
    <source>
        <dbReference type="ARBA" id="ARBA00022827"/>
    </source>
</evidence>
<dbReference type="Pfam" id="PF00732">
    <property type="entry name" value="GMC_oxred_N"/>
    <property type="match status" value="1"/>
</dbReference>
<evidence type="ECO:0000313" key="12">
    <source>
        <dbReference type="Proteomes" id="UP000294933"/>
    </source>
</evidence>
<name>A0A4Y7QFH0_9AGAM</name>
<evidence type="ECO:0000313" key="11">
    <source>
        <dbReference type="EMBL" id="TDL26394.1"/>
    </source>
</evidence>
<evidence type="ECO:0000256" key="6">
    <source>
        <dbReference type="ARBA" id="ARBA00023002"/>
    </source>
</evidence>
<feature type="domain" description="Glucose-methanol-choline oxidoreductase N-terminal" evidence="10">
    <location>
        <begin position="322"/>
        <end position="336"/>
    </location>
</feature>
<comment type="similarity">
    <text evidence="2 8">Belongs to the GMC oxidoreductase family.</text>
</comment>
<comment type="cofactor">
    <cofactor evidence="1">
        <name>FAD</name>
        <dbReference type="ChEBI" id="CHEBI:57692"/>
    </cofactor>
</comment>
<keyword evidence="5 8" id="KW-0274">FAD</keyword>
<dbReference type="PANTHER" id="PTHR11552:SF201">
    <property type="entry name" value="GLUCOSE-METHANOL-CHOLINE OXIDOREDUCTASE N-TERMINAL DOMAIN-CONTAINING PROTEIN"/>
    <property type="match status" value="1"/>
</dbReference>
<sequence length="656" mass="69502">MVGFVSFAATVQVGILFGSLRAKAASQSCQVPSIAPDAFSKIKFDYIIIGSGPGGLPLATRLSEDSSVKVGLIEAGVLRFNDPLVDTPGFAGQDEGNLNYDWNFTTVPQTSAGGRQIAQPRGKLVGGSSAINLLAWDRASKAEYDAWKLLGGSGGWDFDTLLPYFAKVENLNSALHNPFPGISASSLASAEQAFKTEDGTSGPIDITLNRLYTDIVSPLVKAYNAINIATNANPYGGNTVGVRNERANVAIATGTRSYAASGYYCPNSQRKNLVVLTAAQATRVILAKTAKTDLFQATGVNYVAGGVSFTVSVTSEVVLSAGTMQTPQLLELSGIGNPDILSNFGITTLIDLPGVGENLQDQIYAPSQSLLVDGVFTFGKMSMSASKSAQLLTLSSFTDKFRNDPSFLAQQQAQFKKNGTGWLTATDNAIAFLPLQSFLSSSTINSMINALKSTLADAKLTPMQRAAYPIQLAFLADKSVPQTEIIPISKALISPANGSSYLSMLSGIQHPFSRGSIHINSKDPIDPPSIDPKYLSFDFDVQILQEATQFAIQMTKQAPLSPLVSTQQFPPPLSNSTAIQAWAKETFGSGSHPVGTAAMAKRSIGGVVDNNLVVYGTNNLRVVDASIIPLHVAAHTQSTVYAISEKAADLIRGQNY</sequence>
<dbReference type="PIRSF" id="PIRSF000137">
    <property type="entry name" value="Alcohol_oxidase"/>
    <property type="match status" value="1"/>
</dbReference>
<evidence type="ECO:0000256" key="1">
    <source>
        <dbReference type="ARBA" id="ARBA00001974"/>
    </source>
</evidence>
<dbReference type="OrthoDB" id="269227at2759"/>
<dbReference type="Proteomes" id="UP000294933">
    <property type="component" value="Unassembled WGS sequence"/>
</dbReference>
<gene>
    <name evidence="11" type="ORF">BD410DRAFT_836294</name>
</gene>
<feature type="active site" description="Proton acceptor" evidence="7">
    <location>
        <position position="635"/>
    </location>
</feature>
<dbReference type="VEuPathDB" id="FungiDB:BD410DRAFT_836294"/>
<proteinExistence type="inferred from homology"/>
<dbReference type="AlphaFoldDB" id="A0A4Y7QFH0"/>
<evidence type="ECO:0000259" key="10">
    <source>
        <dbReference type="PROSITE" id="PS00624"/>
    </source>
</evidence>
<dbReference type="SUPFAM" id="SSF51905">
    <property type="entry name" value="FAD/NAD(P)-binding domain"/>
    <property type="match status" value="1"/>
</dbReference>
<evidence type="ECO:0000256" key="2">
    <source>
        <dbReference type="ARBA" id="ARBA00010790"/>
    </source>
</evidence>
<protein>
    <submittedName>
        <fullName evidence="11">Alcohol oxidase</fullName>
    </submittedName>
</protein>
<dbReference type="GO" id="GO:0050660">
    <property type="term" value="F:flavin adenine dinucleotide binding"/>
    <property type="evidence" value="ECO:0007669"/>
    <property type="project" value="InterPro"/>
</dbReference>
<keyword evidence="3 8" id="KW-0285">Flavoprotein</keyword>
<dbReference type="PANTHER" id="PTHR11552">
    <property type="entry name" value="GLUCOSE-METHANOL-CHOLINE GMC OXIDOREDUCTASE"/>
    <property type="match status" value="1"/>
</dbReference>
<dbReference type="InterPro" id="IPR007867">
    <property type="entry name" value="GMC_OxRtase_C"/>
</dbReference>
<accession>A0A4Y7QFH0</accession>
<organism evidence="11 12">
    <name type="scientific">Rickenella mellea</name>
    <dbReference type="NCBI Taxonomy" id="50990"/>
    <lineage>
        <taxon>Eukaryota</taxon>
        <taxon>Fungi</taxon>
        <taxon>Dikarya</taxon>
        <taxon>Basidiomycota</taxon>
        <taxon>Agaricomycotina</taxon>
        <taxon>Agaricomycetes</taxon>
        <taxon>Hymenochaetales</taxon>
        <taxon>Rickenellaceae</taxon>
        <taxon>Rickenella</taxon>
    </lineage>
</organism>
<dbReference type="Gene3D" id="3.30.560.10">
    <property type="entry name" value="Glucose Oxidase, domain 3"/>
    <property type="match status" value="1"/>
</dbReference>
<evidence type="ECO:0000256" key="7">
    <source>
        <dbReference type="PIRSR" id="PIRSR000137-1"/>
    </source>
</evidence>
<feature type="active site" description="Proton donor" evidence="7">
    <location>
        <position position="592"/>
    </location>
</feature>
<evidence type="ECO:0000256" key="8">
    <source>
        <dbReference type="RuleBase" id="RU003968"/>
    </source>
</evidence>